<dbReference type="GO" id="GO:0030036">
    <property type="term" value="P:actin cytoskeleton organization"/>
    <property type="evidence" value="ECO:0007669"/>
    <property type="project" value="InterPro"/>
</dbReference>
<name>A0A1J6Y6B4_SALHO</name>
<dbReference type="InterPro" id="IPR035949">
    <property type="entry name" value="SopE-like_GEF_dom_sf"/>
</dbReference>
<comment type="subcellular location">
    <subcellularLocation>
        <location evidence="1">Secreted</location>
    </subcellularLocation>
</comment>
<proteinExistence type="inferred from homology"/>
<reference evidence="10" key="1">
    <citation type="submission" date="2017-12" db="EMBL/GenBank/DDBJ databases">
        <title>FDA dAtabase for Regulatory Grade micrObial Sequences (FDA-ARGOS): Supporting development and validation of Infectious Disease Dx tests.</title>
        <authorList>
            <person name="Sichtig H."/>
            <person name="Tallon L."/>
            <person name="Sadzewicz L."/>
            <person name="Sengamalay N."/>
            <person name="Nagaraj S."/>
            <person name="Vavikolanu K."/>
            <person name="Aluvathingal J."/>
            <person name="Nadendla S."/>
            <person name="Pirone D.C."/>
            <person name="Hoffman M."/>
            <person name="Muruvanda T."/>
            <person name="Allard M."/>
            <person name="Evans P."/>
        </authorList>
    </citation>
    <scope>NUCLEOTIDE SEQUENCE [LARGE SCALE GENOMIC DNA]</scope>
    <source>
        <strain evidence="10">FDAARGOS_55</strain>
    </source>
</reference>
<sequence length="240" mass="26531">MTKISLSSQFHRIHKSNVEPVNEKKTEKNIFAKSITAVRNSVISLSTSLSDRFSLHKQTEPSATRFHRGNASEGRAVLTNKIVKDFMLHKLNSLDIQGNASKDTAYARQTCEAMLSGVYSNNKDKYCNLLISKGVSITPFLKEIGEAAQNAGLPGETKNDIFTPGGAGANPFVIPLIASASMTYPHMFINHSQQVSFKAYAEKIIMKEVTPLFNERSMPTPQEFQLTVENIASKYLQDAS</sequence>
<comment type="caution">
    <text evidence="9">The sequence shown here is derived from an EMBL/GenBank/DDBJ whole genome shotgun (WGS) entry which is preliminary data.</text>
</comment>
<dbReference type="Pfam" id="PF07487">
    <property type="entry name" value="SopE_GEF"/>
    <property type="match status" value="1"/>
</dbReference>
<dbReference type="SUPFAM" id="SSF81832">
    <property type="entry name" value="SopE-like GEF domain"/>
    <property type="match status" value="1"/>
</dbReference>
<protein>
    <submittedName>
        <fullName evidence="9">Type III secretion system guanine nucleotide exchange factor SopE2</fullName>
    </submittedName>
</protein>
<evidence type="ECO:0000313" key="9">
    <source>
        <dbReference type="EMBL" id="PNO35340.1"/>
    </source>
</evidence>
<dbReference type="InterPro" id="IPR005414">
    <property type="entry name" value="SopE"/>
</dbReference>
<dbReference type="GO" id="GO:0005085">
    <property type="term" value="F:guanyl-nucleotide exchange factor activity"/>
    <property type="evidence" value="ECO:0007669"/>
    <property type="project" value="UniProtKB-KW"/>
</dbReference>
<dbReference type="PRINTS" id="PR01593">
    <property type="entry name" value="SOPEPROTEIN"/>
</dbReference>
<keyword evidence="5" id="KW-0344">Guanine-nucleotide releasing factor</keyword>
<evidence type="ECO:0000256" key="5">
    <source>
        <dbReference type="ARBA" id="ARBA00022658"/>
    </source>
</evidence>
<dbReference type="Pfam" id="PF05364">
    <property type="entry name" value="SecIII_SopE_N"/>
    <property type="match status" value="1"/>
</dbReference>
<evidence type="ECO:0000259" key="7">
    <source>
        <dbReference type="Pfam" id="PF05364"/>
    </source>
</evidence>
<evidence type="ECO:0000256" key="1">
    <source>
        <dbReference type="ARBA" id="ARBA00004613"/>
    </source>
</evidence>
<dbReference type="GO" id="GO:0005096">
    <property type="term" value="F:GTPase activator activity"/>
    <property type="evidence" value="ECO:0007669"/>
    <property type="project" value="UniProtKB-KW"/>
</dbReference>
<evidence type="ECO:0000256" key="4">
    <source>
        <dbReference type="ARBA" id="ARBA00022525"/>
    </source>
</evidence>
<keyword evidence="3" id="KW-0343">GTPase activation</keyword>
<comment type="similarity">
    <text evidence="2">Belongs to the GEF (guanine exchange factor) SopE family.</text>
</comment>
<feature type="domain" description="Guanine nucleotide exchange factor SopE N-terminal" evidence="7">
    <location>
        <begin position="2"/>
        <end position="75"/>
    </location>
</feature>
<evidence type="ECO:0000256" key="6">
    <source>
        <dbReference type="ARBA" id="ARBA00023026"/>
    </source>
</evidence>
<evidence type="ECO:0000259" key="8">
    <source>
        <dbReference type="Pfam" id="PF07487"/>
    </source>
</evidence>
<dbReference type="Gene3D" id="1.10.4120.10">
    <property type="entry name" value="SopE-like, GEF domain"/>
    <property type="match status" value="1"/>
</dbReference>
<evidence type="ECO:0000256" key="2">
    <source>
        <dbReference type="ARBA" id="ARBA00006320"/>
    </source>
</evidence>
<dbReference type="STRING" id="523831.SEHO0A_01869"/>
<keyword evidence="4" id="KW-0964">Secreted</keyword>
<gene>
    <name evidence="9" type="ORF">RK55_020640</name>
</gene>
<dbReference type="Proteomes" id="UP000236163">
    <property type="component" value="Unassembled WGS sequence"/>
</dbReference>
<dbReference type="NCBIfam" id="NF011810">
    <property type="entry name" value="PRK15280.1"/>
    <property type="match status" value="1"/>
</dbReference>
<evidence type="ECO:0000313" key="10">
    <source>
        <dbReference type="Proteomes" id="UP000236163"/>
    </source>
</evidence>
<dbReference type="InterPro" id="IPR016019">
    <property type="entry name" value="SopE_GEF_dom"/>
</dbReference>
<dbReference type="InterPro" id="IPR016018">
    <property type="entry name" value="SopE_N_dom"/>
</dbReference>
<organism evidence="9 10">
    <name type="scientific">Salmonella enterica subsp. houtenae serovar 50:g,z51:-</name>
    <dbReference type="NCBI Taxonomy" id="1173947"/>
    <lineage>
        <taxon>Bacteria</taxon>
        <taxon>Pseudomonadati</taxon>
        <taxon>Pseudomonadota</taxon>
        <taxon>Gammaproteobacteria</taxon>
        <taxon>Enterobacterales</taxon>
        <taxon>Enterobacteriaceae</taxon>
        <taxon>Salmonella</taxon>
    </lineage>
</organism>
<accession>A0A1J6Y6B4</accession>
<dbReference type="EMBL" id="JWSP02000004">
    <property type="protein sequence ID" value="PNO35340.1"/>
    <property type="molecule type" value="Genomic_DNA"/>
</dbReference>
<feature type="domain" description="Guanine nucleotide exchange factor SopE GEF" evidence="8">
    <location>
        <begin position="103"/>
        <end position="237"/>
    </location>
</feature>
<evidence type="ECO:0000256" key="3">
    <source>
        <dbReference type="ARBA" id="ARBA00022468"/>
    </source>
</evidence>
<dbReference type="GO" id="GO:0005576">
    <property type="term" value="C:extracellular region"/>
    <property type="evidence" value="ECO:0007669"/>
    <property type="project" value="UniProtKB-SubCell"/>
</dbReference>
<keyword evidence="6" id="KW-0843">Virulence</keyword>
<dbReference type="AlphaFoldDB" id="A0A1J6Y6B4"/>